<evidence type="ECO:0000256" key="1">
    <source>
        <dbReference type="SAM" id="Coils"/>
    </source>
</evidence>
<gene>
    <name evidence="2" type="ORF">SS50377_14305</name>
    <name evidence="3" type="ORF">SS50377_22105</name>
</gene>
<dbReference type="InterPro" id="IPR002110">
    <property type="entry name" value="Ankyrin_rpt"/>
</dbReference>
<evidence type="ECO:0000313" key="3">
    <source>
        <dbReference type="EMBL" id="KAH0576541.1"/>
    </source>
</evidence>
<dbReference type="InterPro" id="IPR036770">
    <property type="entry name" value="Ankyrin_rpt-contain_sf"/>
</dbReference>
<dbReference type="VEuPathDB" id="GiardiaDB:SS50377_22105"/>
<dbReference type="AlphaFoldDB" id="V6LNC3"/>
<dbReference type="PANTHER" id="PTHR24120:SF4">
    <property type="entry name" value="GH07239P"/>
    <property type="match status" value="1"/>
</dbReference>
<sequence>MSKKTQPTTEDLEIYFAAAQRGDKVRLTKQSTLCRKYFSPEDKTALMYCCENNHVNVARIVVEKEKNIRNKCNYSALMAATRAGCMQLVQGLLVEADLPLLGNFDHLFKGEYASQIAIRFNNLDIADLLIQKEPSSALTRLFIQAFEQKAVVAKQLAFDSLNRTPLMYAVMNVTNPNLQKAVSCYSNYAQIQDENGFTALMHAVWCNNIEAVKLFCVKKFELKIQSKYSFAQLHQGFTSLMLAAFLDRVECVQLLSQYELGIVNIDLELAVDYAKSDVVSKELAAEREISRIKTFSFQEITQLAYDIKNSLVLGKRVNQTQNTQNMSLLSSNSVCTAVSKVFQIDDERIPNIVVQDILKLTESNNVSELVEGIKNRENLIKQIKKYKEGVDLENKKDFDTIDKCKQNKLDLDESHKFIKLGIEKLKAQQKLLCPPSEIDQELQYTVDVVNFEQEACNIIDTESADFSSNTIFPSKNKEIMTELHTYQIDQFSKAILEIQPQILVKNQIVQEALISINTERQRIIKTINKLLKRTGKISILDIKKQIDLLKSVIGGSVIDQQDTAPKFKTLINQEDIDIIISQKGNIDKQILQATEQVGSLSDDVQNLKLELEQKLSKIQNIMAKKEYYVEEVCVNQSDLLSNIYEKTDGE</sequence>
<dbReference type="SMART" id="SM00248">
    <property type="entry name" value="ANK"/>
    <property type="match status" value="5"/>
</dbReference>
<feature type="coiled-coil region" evidence="1">
    <location>
        <begin position="590"/>
        <end position="624"/>
    </location>
</feature>
<dbReference type="PANTHER" id="PTHR24120">
    <property type="entry name" value="GH07239P"/>
    <property type="match status" value="1"/>
</dbReference>
<dbReference type="EMBL" id="KI546089">
    <property type="protein sequence ID" value="EST45733.1"/>
    <property type="molecule type" value="Genomic_DNA"/>
</dbReference>
<evidence type="ECO:0000313" key="2">
    <source>
        <dbReference type="EMBL" id="EST45733.1"/>
    </source>
</evidence>
<evidence type="ECO:0000313" key="4">
    <source>
        <dbReference type="Proteomes" id="UP000018208"/>
    </source>
</evidence>
<dbReference type="Gene3D" id="1.25.40.20">
    <property type="entry name" value="Ankyrin repeat-containing domain"/>
    <property type="match status" value="2"/>
</dbReference>
<dbReference type="SUPFAM" id="SSF48403">
    <property type="entry name" value="Ankyrin repeat"/>
    <property type="match status" value="1"/>
</dbReference>
<protein>
    <submittedName>
        <fullName evidence="2">Ankyrin repeat-containing protein</fullName>
    </submittedName>
</protein>
<accession>V6LNC3</accession>
<dbReference type="EMBL" id="AUWU02000002">
    <property type="protein sequence ID" value="KAH0576541.1"/>
    <property type="molecule type" value="Genomic_DNA"/>
</dbReference>
<keyword evidence="4" id="KW-1185">Reference proteome</keyword>
<keyword evidence="1" id="KW-0175">Coiled coil</keyword>
<organism evidence="2">
    <name type="scientific">Spironucleus salmonicida</name>
    <dbReference type="NCBI Taxonomy" id="348837"/>
    <lineage>
        <taxon>Eukaryota</taxon>
        <taxon>Metamonada</taxon>
        <taxon>Diplomonadida</taxon>
        <taxon>Hexamitidae</taxon>
        <taxon>Hexamitinae</taxon>
        <taxon>Spironucleus</taxon>
    </lineage>
</organism>
<dbReference type="Proteomes" id="UP000018208">
    <property type="component" value="Unassembled WGS sequence"/>
</dbReference>
<name>V6LNC3_9EUKA</name>
<proteinExistence type="predicted"/>
<dbReference type="OrthoDB" id="5406014at2759"/>
<reference evidence="3" key="2">
    <citation type="submission" date="2020-12" db="EMBL/GenBank/DDBJ databases">
        <title>New Spironucleus salmonicida genome in near-complete chromosomes.</title>
        <authorList>
            <person name="Xu F."/>
            <person name="Kurt Z."/>
            <person name="Jimenez-Gonzalez A."/>
            <person name="Astvaldsson A."/>
            <person name="Andersson J.O."/>
            <person name="Svard S.G."/>
        </authorList>
    </citation>
    <scope>NUCLEOTIDE SEQUENCE</scope>
    <source>
        <strain evidence="3">ATCC 50377</strain>
    </source>
</reference>
<dbReference type="Pfam" id="PF12796">
    <property type="entry name" value="Ank_2"/>
    <property type="match status" value="2"/>
</dbReference>
<reference evidence="2 3" key="1">
    <citation type="journal article" date="2014" name="PLoS Genet.">
        <title>The Genome of Spironucleus salmonicida Highlights a Fish Pathogen Adapted to Fluctuating Environments.</title>
        <authorList>
            <person name="Xu F."/>
            <person name="Jerlstrom-Hultqvist J."/>
            <person name="Einarsson E."/>
            <person name="Astvaldsson A."/>
            <person name="Svard S.G."/>
            <person name="Andersson J.O."/>
        </authorList>
    </citation>
    <scope>NUCLEOTIDE SEQUENCE</scope>
    <source>
        <strain evidence="3">ATCC 50377</strain>
    </source>
</reference>